<accession>A0AAE0BQL8</accession>
<keyword evidence="1" id="KW-1133">Transmembrane helix</keyword>
<evidence type="ECO:0000256" key="1">
    <source>
        <dbReference type="SAM" id="Phobius"/>
    </source>
</evidence>
<keyword evidence="3" id="KW-1185">Reference proteome</keyword>
<evidence type="ECO:0000313" key="2">
    <source>
        <dbReference type="EMBL" id="KAK3240348.1"/>
    </source>
</evidence>
<comment type="caution">
    <text evidence="2">The sequence shown here is derived from an EMBL/GenBank/DDBJ whole genome shotgun (WGS) entry which is preliminary data.</text>
</comment>
<dbReference type="Proteomes" id="UP001190700">
    <property type="component" value="Unassembled WGS sequence"/>
</dbReference>
<sequence length="343" mass="37781">MSSLGLRQIPSPRQVGKGAKDIFVDWDAGTVSVRAVCTAIVANGPPNIEWKLTAISIVLSNLVGGTPLIARAFLQGSEDYTKNPNYIPATSALGDPNPICMLAGVLQALLLVYYVQICTIFMMGTVNDLRRRAYFLIKLGEMMSIPSGIADHAADDPHELEPLMEKDFEAQAVRSLFPAEEAKMDFTQHETVLGWIACRRILQEWKRDLQIRLQIPLLFSALLCLGILIDCVIQIVNGFVVPISGILTLTVLLAYTSTLITAAIVFGHKANNQARHHLMQIAKQTERMIRLRSIQGLQQEVDPAKDLQLARCIESLHSVRDTITLLDSDHPITLLGKTAPPSL</sequence>
<feature type="transmembrane region" description="Helical" evidence="1">
    <location>
        <begin position="101"/>
        <end position="122"/>
    </location>
</feature>
<keyword evidence="1" id="KW-0472">Membrane</keyword>
<dbReference type="EMBL" id="LGRX02033671">
    <property type="protein sequence ID" value="KAK3240348.1"/>
    <property type="molecule type" value="Genomic_DNA"/>
</dbReference>
<protein>
    <submittedName>
        <fullName evidence="2">Uncharacterized protein</fullName>
    </submittedName>
</protein>
<proteinExistence type="predicted"/>
<organism evidence="2 3">
    <name type="scientific">Cymbomonas tetramitiformis</name>
    <dbReference type="NCBI Taxonomy" id="36881"/>
    <lineage>
        <taxon>Eukaryota</taxon>
        <taxon>Viridiplantae</taxon>
        <taxon>Chlorophyta</taxon>
        <taxon>Pyramimonadophyceae</taxon>
        <taxon>Pyramimonadales</taxon>
        <taxon>Pyramimonadaceae</taxon>
        <taxon>Cymbomonas</taxon>
    </lineage>
</organism>
<evidence type="ECO:0000313" key="3">
    <source>
        <dbReference type="Proteomes" id="UP001190700"/>
    </source>
</evidence>
<name>A0AAE0BQL8_9CHLO</name>
<gene>
    <name evidence="2" type="ORF">CYMTET_49809</name>
</gene>
<reference evidence="2 3" key="1">
    <citation type="journal article" date="2015" name="Genome Biol. Evol.">
        <title>Comparative Genomics of a Bacterivorous Green Alga Reveals Evolutionary Causalities and Consequences of Phago-Mixotrophic Mode of Nutrition.</title>
        <authorList>
            <person name="Burns J.A."/>
            <person name="Paasch A."/>
            <person name="Narechania A."/>
            <person name="Kim E."/>
        </authorList>
    </citation>
    <scope>NUCLEOTIDE SEQUENCE [LARGE SCALE GENOMIC DNA]</scope>
    <source>
        <strain evidence="2 3">PLY_AMNH</strain>
    </source>
</reference>
<dbReference type="AlphaFoldDB" id="A0AAE0BQL8"/>
<feature type="transmembrane region" description="Helical" evidence="1">
    <location>
        <begin position="215"/>
        <end position="236"/>
    </location>
</feature>
<feature type="transmembrane region" description="Helical" evidence="1">
    <location>
        <begin position="242"/>
        <end position="266"/>
    </location>
</feature>
<keyword evidence="1" id="KW-0812">Transmembrane</keyword>